<dbReference type="Proteomes" id="UP000044841">
    <property type="component" value="Unassembled WGS sequence"/>
</dbReference>
<dbReference type="EMBL" id="CYGV01001689">
    <property type="protein sequence ID" value="CUA76448.1"/>
    <property type="molecule type" value="Genomic_DNA"/>
</dbReference>
<organism evidence="1 2">
    <name type="scientific">Rhizoctonia solani</name>
    <dbReference type="NCBI Taxonomy" id="456999"/>
    <lineage>
        <taxon>Eukaryota</taxon>
        <taxon>Fungi</taxon>
        <taxon>Dikarya</taxon>
        <taxon>Basidiomycota</taxon>
        <taxon>Agaricomycotina</taxon>
        <taxon>Agaricomycetes</taxon>
        <taxon>Cantharellales</taxon>
        <taxon>Ceratobasidiaceae</taxon>
        <taxon>Rhizoctonia</taxon>
    </lineage>
</organism>
<name>A0A0K6GCY5_9AGAM</name>
<accession>A0A0K6GCY5</accession>
<dbReference type="AlphaFoldDB" id="A0A0K6GCY5"/>
<evidence type="ECO:0000313" key="2">
    <source>
        <dbReference type="Proteomes" id="UP000044841"/>
    </source>
</evidence>
<proteinExistence type="predicted"/>
<sequence length="292" mass="33501">MDANPTCAKFPRKLVVAFPVPPDYMIETDEGNRPQKIDYWCYIERRSRLVQFAARLRLTKENESLMIAIEQAYTFIYSNYKSEDQVILYFYLTEMDLDRDLKAAEILIKHLQNGTRPGNSSGSQTISGSNVPPTRIPIHGIVVMVNREARGMCEVNDELKSRFPLGIEHIVCGTYDQGFRSCATRLDMTGGVLSREVFIAEGDSDSELWRHCTKHILYWEEDWIPKWDQHDQVWTQQLDSTSGDGSGGPSLELTKPFGMYLHELRKYEGLPNVEEGRLLVWKSSRGVDRPNS</sequence>
<reference evidence="1 2" key="1">
    <citation type="submission" date="2015-07" db="EMBL/GenBank/DDBJ databases">
        <authorList>
            <person name="Noorani M."/>
        </authorList>
    </citation>
    <scope>NUCLEOTIDE SEQUENCE [LARGE SCALE GENOMIC DNA]</scope>
    <source>
        <strain evidence="1">BBA 69670</strain>
    </source>
</reference>
<protein>
    <submittedName>
        <fullName evidence="1">Uncharacterized protein</fullName>
    </submittedName>
</protein>
<keyword evidence="2" id="KW-1185">Reference proteome</keyword>
<gene>
    <name evidence="1" type="ORF">RSOLAG22IIIB_06279</name>
</gene>
<evidence type="ECO:0000313" key="1">
    <source>
        <dbReference type="EMBL" id="CUA76448.1"/>
    </source>
</evidence>